<dbReference type="RefSeq" id="WP_117396246.1">
    <property type="nucleotide sequence ID" value="NZ_CP021330.1"/>
</dbReference>
<comment type="pathway">
    <text evidence="2 15">Cofactor biosynthesis; FAD biosynthesis; FAD from FMN: step 1/1.</text>
</comment>
<dbReference type="Gene3D" id="3.40.50.620">
    <property type="entry name" value="HUPs"/>
    <property type="match status" value="1"/>
</dbReference>
<proteinExistence type="inferred from homology"/>
<dbReference type="UniPathway" id="UPA00277">
    <property type="reaction ID" value="UER00407"/>
</dbReference>
<comment type="catalytic activity">
    <reaction evidence="13 15">
        <text>riboflavin + ATP = FMN + ADP + H(+)</text>
        <dbReference type="Rhea" id="RHEA:14357"/>
        <dbReference type="ChEBI" id="CHEBI:15378"/>
        <dbReference type="ChEBI" id="CHEBI:30616"/>
        <dbReference type="ChEBI" id="CHEBI:57986"/>
        <dbReference type="ChEBI" id="CHEBI:58210"/>
        <dbReference type="ChEBI" id="CHEBI:456216"/>
        <dbReference type="EC" id="2.7.1.26"/>
    </reaction>
</comment>
<dbReference type="PANTHER" id="PTHR22749">
    <property type="entry name" value="RIBOFLAVIN KINASE/FMN ADENYLYLTRANSFERASE"/>
    <property type="match status" value="1"/>
</dbReference>
<dbReference type="PANTHER" id="PTHR22749:SF6">
    <property type="entry name" value="RIBOFLAVIN KINASE"/>
    <property type="match status" value="1"/>
</dbReference>
<dbReference type="Pfam" id="PF01687">
    <property type="entry name" value="Flavokinase"/>
    <property type="match status" value="1"/>
</dbReference>
<evidence type="ECO:0000259" key="16">
    <source>
        <dbReference type="SMART" id="SM00904"/>
    </source>
</evidence>
<evidence type="ECO:0000256" key="1">
    <source>
        <dbReference type="ARBA" id="ARBA00002121"/>
    </source>
</evidence>
<dbReference type="InterPro" id="IPR015864">
    <property type="entry name" value="FAD_synthase"/>
</dbReference>
<keyword evidence="7 15" id="KW-0548">Nucleotidyltransferase</keyword>
<keyword evidence="12" id="KW-0511">Multifunctional enzyme</keyword>
<dbReference type="Gene3D" id="2.40.30.30">
    <property type="entry name" value="Riboflavin kinase-like"/>
    <property type="match status" value="1"/>
</dbReference>
<reference evidence="17 18" key="1">
    <citation type="submission" date="2017-05" db="EMBL/GenBank/DDBJ databases">
        <title>Genome Analysis of Maritalea myrionectae HL2708#5.</title>
        <authorList>
            <consortium name="Cotde Inc.-PKNU"/>
            <person name="Jang D."/>
            <person name="Oh H.-M."/>
        </authorList>
    </citation>
    <scope>NUCLEOTIDE SEQUENCE [LARGE SCALE GENOMIC DNA]</scope>
    <source>
        <strain evidence="17 18">HL2708#5</strain>
    </source>
</reference>
<gene>
    <name evidence="17" type="ORF">MXMO3_02801</name>
</gene>
<comment type="function">
    <text evidence="1">Catalyzes the phosphorylation of riboflavin to FMN followed by the adenylation of FMN to FAD.</text>
</comment>
<dbReference type="FunFam" id="3.40.50.620:FF:000021">
    <property type="entry name" value="Riboflavin biosynthesis protein"/>
    <property type="match status" value="1"/>
</dbReference>
<dbReference type="EC" id="2.7.7.2" evidence="15"/>
<evidence type="ECO:0000256" key="14">
    <source>
        <dbReference type="ARBA" id="ARBA00049494"/>
    </source>
</evidence>
<comment type="similarity">
    <text evidence="15">Belongs to the ribF family.</text>
</comment>
<dbReference type="GO" id="GO:0009231">
    <property type="term" value="P:riboflavin biosynthetic process"/>
    <property type="evidence" value="ECO:0007669"/>
    <property type="project" value="InterPro"/>
</dbReference>
<dbReference type="UniPathway" id="UPA00276">
    <property type="reaction ID" value="UER00406"/>
</dbReference>
<accession>A0A2R4MH14</accession>
<evidence type="ECO:0000256" key="4">
    <source>
        <dbReference type="ARBA" id="ARBA00022630"/>
    </source>
</evidence>
<dbReference type="SUPFAM" id="SSF82114">
    <property type="entry name" value="Riboflavin kinase-like"/>
    <property type="match status" value="1"/>
</dbReference>
<keyword evidence="5 15" id="KW-0288">FMN</keyword>
<protein>
    <recommendedName>
        <fullName evidence="15">Riboflavin biosynthesis protein</fullName>
    </recommendedName>
    <domain>
        <recommendedName>
            <fullName evidence="15">Riboflavin kinase</fullName>
            <ecNumber evidence="15">2.7.1.26</ecNumber>
        </recommendedName>
        <alternativeName>
            <fullName evidence="15">Flavokinase</fullName>
        </alternativeName>
    </domain>
    <domain>
        <recommendedName>
            <fullName evidence="15">FMN adenylyltransferase</fullName>
            <ecNumber evidence="15">2.7.7.2</ecNumber>
        </recommendedName>
        <alternativeName>
            <fullName evidence="15">FAD pyrophosphorylase</fullName>
        </alternativeName>
        <alternativeName>
            <fullName evidence="15">FAD synthase</fullName>
        </alternativeName>
    </domain>
</protein>
<dbReference type="InterPro" id="IPR015865">
    <property type="entry name" value="Riboflavin_kinase_bac/euk"/>
</dbReference>
<dbReference type="InterPro" id="IPR002606">
    <property type="entry name" value="Riboflavin_kinase_bac"/>
</dbReference>
<keyword evidence="4 15" id="KW-0285">Flavoprotein</keyword>
<evidence type="ECO:0000256" key="11">
    <source>
        <dbReference type="ARBA" id="ARBA00022840"/>
    </source>
</evidence>
<dbReference type="GO" id="GO:0009398">
    <property type="term" value="P:FMN biosynthetic process"/>
    <property type="evidence" value="ECO:0007669"/>
    <property type="project" value="UniProtKB-UniRule"/>
</dbReference>
<dbReference type="GO" id="GO:0008531">
    <property type="term" value="F:riboflavin kinase activity"/>
    <property type="evidence" value="ECO:0007669"/>
    <property type="project" value="UniProtKB-UniRule"/>
</dbReference>
<evidence type="ECO:0000256" key="10">
    <source>
        <dbReference type="ARBA" id="ARBA00022827"/>
    </source>
</evidence>
<evidence type="ECO:0000313" key="17">
    <source>
        <dbReference type="EMBL" id="AVX05312.1"/>
    </source>
</evidence>
<dbReference type="PIRSF" id="PIRSF004491">
    <property type="entry name" value="FAD_Synth"/>
    <property type="match status" value="1"/>
</dbReference>
<comment type="catalytic activity">
    <reaction evidence="14 15">
        <text>FMN + ATP + H(+) = FAD + diphosphate</text>
        <dbReference type="Rhea" id="RHEA:17237"/>
        <dbReference type="ChEBI" id="CHEBI:15378"/>
        <dbReference type="ChEBI" id="CHEBI:30616"/>
        <dbReference type="ChEBI" id="CHEBI:33019"/>
        <dbReference type="ChEBI" id="CHEBI:57692"/>
        <dbReference type="ChEBI" id="CHEBI:58210"/>
        <dbReference type="EC" id="2.7.7.2"/>
    </reaction>
</comment>
<comment type="pathway">
    <text evidence="3 15">Cofactor biosynthesis; FMN biosynthesis; FMN from riboflavin (ATP route): step 1/1.</text>
</comment>
<dbReference type="GO" id="GO:0005524">
    <property type="term" value="F:ATP binding"/>
    <property type="evidence" value="ECO:0007669"/>
    <property type="project" value="UniProtKB-UniRule"/>
</dbReference>
<organism evidence="17 18">
    <name type="scientific">Maritalea myrionectae</name>
    <dbReference type="NCBI Taxonomy" id="454601"/>
    <lineage>
        <taxon>Bacteria</taxon>
        <taxon>Pseudomonadati</taxon>
        <taxon>Pseudomonadota</taxon>
        <taxon>Alphaproteobacteria</taxon>
        <taxon>Hyphomicrobiales</taxon>
        <taxon>Devosiaceae</taxon>
        <taxon>Maritalea</taxon>
    </lineage>
</organism>
<dbReference type="Proteomes" id="UP000258927">
    <property type="component" value="Chromosome"/>
</dbReference>
<dbReference type="InterPro" id="IPR014729">
    <property type="entry name" value="Rossmann-like_a/b/a_fold"/>
</dbReference>
<evidence type="ECO:0000256" key="13">
    <source>
        <dbReference type="ARBA" id="ARBA00047880"/>
    </source>
</evidence>
<sequence length="325" mass="36215">MAFTIVENLGELPKHLRGGVVAIGNFDGCHRGHQSIFERAQQMACANNVPALVLTFEPHPRDVFAPKPFMFRLTERNQKARLVEAMGFDGVVIMPFTKEFSQKSAQDFIEHYIVDQLGASIVTVGADFHFGKDRAGTPQYLVEAGPKYGFDVVINHMLDEGDAPVSSTRVREALREGEVEFANQLLGYHAFIAGEVSHGDKRGRELGYPTANLHLSPHEGLKHGVYVVRARVKGKTYDGVANYGRRPMFDNGTTLFETHIFDFAEEVYGEYMEVALCQYLRGEANFNSLDELITAMDQDSENARAVLAKEKAMSDIDVKLGFFAD</sequence>
<dbReference type="SUPFAM" id="SSF52374">
    <property type="entry name" value="Nucleotidylyl transferase"/>
    <property type="match status" value="1"/>
</dbReference>
<evidence type="ECO:0000256" key="7">
    <source>
        <dbReference type="ARBA" id="ARBA00022695"/>
    </source>
</evidence>
<evidence type="ECO:0000256" key="9">
    <source>
        <dbReference type="ARBA" id="ARBA00022777"/>
    </source>
</evidence>
<evidence type="ECO:0000256" key="15">
    <source>
        <dbReference type="PIRNR" id="PIRNR004491"/>
    </source>
</evidence>
<dbReference type="CDD" id="cd02064">
    <property type="entry name" value="FAD_synthetase_N"/>
    <property type="match status" value="1"/>
</dbReference>
<evidence type="ECO:0000313" key="18">
    <source>
        <dbReference type="Proteomes" id="UP000258927"/>
    </source>
</evidence>
<keyword evidence="10 15" id="KW-0274">FAD</keyword>
<keyword evidence="18" id="KW-1185">Reference proteome</keyword>
<name>A0A2R4MH14_9HYPH</name>
<dbReference type="SMART" id="SM00904">
    <property type="entry name" value="Flavokinase"/>
    <property type="match status" value="1"/>
</dbReference>
<dbReference type="GO" id="GO:0003919">
    <property type="term" value="F:FMN adenylyltransferase activity"/>
    <property type="evidence" value="ECO:0007669"/>
    <property type="project" value="UniProtKB-UniRule"/>
</dbReference>
<dbReference type="STRING" id="1122213.GCA_000423365_00436"/>
<keyword evidence="8 15" id="KW-0547">Nucleotide-binding</keyword>
<keyword evidence="11 15" id="KW-0067">ATP-binding</keyword>
<evidence type="ECO:0000256" key="5">
    <source>
        <dbReference type="ARBA" id="ARBA00022643"/>
    </source>
</evidence>
<evidence type="ECO:0000256" key="2">
    <source>
        <dbReference type="ARBA" id="ARBA00004726"/>
    </source>
</evidence>
<dbReference type="EC" id="2.7.1.26" evidence="15"/>
<feature type="domain" description="Riboflavin kinase" evidence="16">
    <location>
        <begin position="185"/>
        <end position="308"/>
    </location>
</feature>
<dbReference type="InterPro" id="IPR023468">
    <property type="entry name" value="Riboflavin_kinase"/>
</dbReference>
<dbReference type="NCBIfam" id="NF004160">
    <property type="entry name" value="PRK05627.1-3"/>
    <property type="match status" value="1"/>
</dbReference>
<evidence type="ECO:0000256" key="8">
    <source>
        <dbReference type="ARBA" id="ARBA00022741"/>
    </source>
</evidence>
<dbReference type="AlphaFoldDB" id="A0A2R4MH14"/>
<evidence type="ECO:0000256" key="12">
    <source>
        <dbReference type="ARBA" id="ARBA00023268"/>
    </source>
</evidence>
<dbReference type="EMBL" id="CP021330">
    <property type="protein sequence ID" value="AVX05312.1"/>
    <property type="molecule type" value="Genomic_DNA"/>
</dbReference>
<evidence type="ECO:0000256" key="6">
    <source>
        <dbReference type="ARBA" id="ARBA00022679"/>
    </source>
</evidence>
<evidence type="ECO:0000256" key="3">
    <source>
        <dbReference type="ARBA" id="ARBA00005201"/>
    </source>
</evidence>
<dbReference type="NCBIfam" id="TIGR00083">
    <property type="entry name" value="ribF"/>
    <property type="match status" value="1"/>
</dbReference>
<keyword evidence="6 15" id="KW-0808">Transferase</keyword>
<dbReference type="KEGG" id="mmyr:MXMO3_02801"/>
<dbReference type="InterPro" id="IPR023465">
    <property type="entry name" value="Riboflavin_kinase_dom_sf"/>
</dbReference>
<keyword evidence="9 15" id="KW-0418">Kinase</keyword>
<dbReference type="GO" id="GO:0006747">
    <property type="term" value="P:FAD biosynthetic process"/>
    <property type="evidence" value="ECO:0007669"/>
    <property type="project" value="UniProtKB-UniRule"/>
</dbReference>
<dbReference type="Pfam" id="PF06574">
    <property type="entry name" value="FAD_syn"/>
    <property type="match status" value="1"/>
</dbReference>